<gene>
    <name evidence="1" type="ORF">LIER_00837</name>
</gene>
<organism evidence="1 2">
    <name type="scientific">Lithospermum erythrorhizon</name>
    <name type="common">Purple gromwell</name>
    <name type="synonym">Lithospermum officinale var. erythrorhizon</name>
    <dbReference type="NCBI Taxonomy" id="34254"/>
    <lineage>
        <taxon>Eukaryota</taxon>
        <taxon>Viridiplantae</taxon>
        <taxon>Streptophyta</taxon>
        <taxon>Embryophyta</taxon>
        <taxon>Tracheophyta</taxon>
        <taxon>Spermatophyta</taxon>
        <taxon>Magnoliopsida</taxon>
        <taxon>eudicotyledons</taxon>
        <taxon>Gunneridae</taxon>
        <taxon>Pentapetalae</taxon>
        <taxon>asterids</taxon>
        <taxon>lamiids</taxon>
        <taxon>Boraginales</taxon>
        <taxon>Boraginaceae</taxon>
        <taxon>Boraginoideae</taxon>
        <taxon>Lithospermeae</taxon>
        <taxon>Lithospermum</taxon>
    </lineage>
</organism>
<proteinExistence type="predicted"/>
<dbReference type="AlphaFoldDB" id="A0AAV3NJW7"/>
<sequence length="140" mass="15817">MRLCQIVCVACNERFADGFRFIGPFLGACWRLESKDWLKDGEGQGSGLSVAVDESCTGFADANKIVEGKTSGLLEFSPLEAKLRLMQHWTRNEYGHELVKDLDSNDAFVSLFIGTIQCLAYHEKCFEKVLQNKIHARLHF</sequence>
<protein>
    <submittedName>
        <fullName evidence="1">Uncharacterized protein</fullName>
    </submittedName>
</protein>
<evidence type="ECO:0000313" key="1">
    <source>
        <dbReference type="EMBL" id="GAA0139253.1"/>
    </source>
</evidence>
<comment type="caution">
    <text evidence="1">The sequence shown here is derived from an EMBL/GenBank/DDBJ whole genome shotgun (WGS) entry which is preliminary data.</text>
</comment>
<reference evidence="1 2" key="1">
    <citation type="submission" date="2024-01" db="EMBL/GenBank/DDBJ databases">
        <title>The complete chloroplast genome sequence of Lithospermum erythrorhizon: insights into the phylogenetic relationship among Boraginaceae species and the maternal lineages of purple gromwells.</title>
        <authorList>
            <person name="Okada T."/>
            <person name="Watanabe K."/>
        </authorList>
    </citation>
    <scope>NUCLEOTIDE SEQUENCE [LARGE SCALE GENOMIC DNA]</scope>
</reference>
<dbReference type="EMBL" id="BAABME010000073">
    <property type="protein sequence ID" value="GAA0139253.1"/>
    <property type="molecule type" value="Genomic_DNA"/>
</dbReference>
<accession>A0AAV3NJW7</accession>
<name>A0AAV3NJW7_LITER</name>
<evidence type="ECO:0000313" key="2">
    <source>
        <dbReference type="Proteomes" id="UP001454036"/>
    </source>
</evidence>
<dbReference type="Proteomes" id="UP001454036">
    <property type="component" value="Unassembled WGS sequence"/>
</dbReference>
<keyword evidence="2" id="KW-1185">Reference proteome</keyword>